<accession>A0A833RJA4</accession>
<sequence>MSTFVTIFENREISTIETQTVINSSISRRLPMSKMSDIYCAEQIKIPPTFPHILKQYAKAAIRTQPYDLLQWSCAYFRALVKCDVPPVKERLEYPPFSHPSGITPGYLKTLLNVFGHVERACVKSLLESWQGVALPETTLFRILLIGKFLSVKECDFYGFLAIACGFLGKIDSNRRSRGKKSFCARVLALGIDLGLLLTRGRSESAMVSIQVGIRNHECLFDIYANLLETMIYVCELLTEEPEGGSAMIPVRTFVRLYEYLATLDCSGESPYAIMDDDETKEISLPSELPSTFDSKLYLWPSAVEEPLRVAEREEDAGKLDVCGLTPSESRSSDTLQVLKDYCGDVQSPEVDEIHSQGPPISVGKGAADVGSNQEKLQEKEVRECGTVAHESDSNTSRENFYIYVGELKSGNEVEVDSGRDQAISDFHFVDADYSAYDDDDDDDAYYGEEEGEKTATYEEIDDYLPLGLENILQGICECLEPVRETERVPTPPPPDPFDEFLERMKQQVEEDRLEMCFRVDGIGPTVSANRITAVNLWLADCARRQDGLVGPRNIRHFLCPDLEDRNFDENAD</sequence>
<dbReference type="PANTHER" id="PTHR14952:SF9">
    <property type="entry name" value="EF-HAND DOMAIN-CONTAINING PROTEIN"/>
    <property type="match status" value="1"/>
</dbReference>
<dbReference type="CDD" id="cd23019">
    <property type="entry name" value="DD_ROP"/>
    <property type="match status" value="1"/>
</dbReference>
<dbReference type="PANTHER" id="PTHR14952">
    <property type="entry name" value="ROPPORIN-1-LIKE PROTEIN"/>
    <property type="match status" value="1"/>
</dbReference>
<organism evidence="6 7">
    <name type="scientific">Frieseomelitta varia</name>
    <dbReference type="NCBI Taxonomy" id="561572"/>
    <lineage>
        <taxon>Eukaryota</taxon>
        <taxon>Metazoa</taxon>
        <taxon>Ecdysozoa</taxon>
        <taxon>Arthropoda</taxon>
        <taxon>Hexapoda</taxon>
        <taxon>Insecta</taxon>
        <taxon>Pterygota</taxon>
        <taxon>Neoptera</taxon>
        <taxon>Endopterygota</taxon>
        <taxon>Hymenoptera</taxon>
        <taxon>Apocrita</taxon>
        <taxon>Aculeata</taxon>
        <taxon>Apoidea</taxon>
        <taxon>Anthophila</taxon>
        <taxon>Apidae</taxon>
        <taxon>Frieseomelitta</taxon>
    </lineage>
</organism>
<dbReference type="GO" id="GO:0031514">
    <property type="term" value="C:motile cilium"/>
    <property type="evidence" value="ECO:0007669"/>
    <property type="project" value="UniProtKB-SubCell"/>
</dbReference>
<dbReference type="Proteomes" id="UP000655588">
    <property type="component" value="Unassembled WGS sequence"/>
</dbReference>
<gene>
    <name evidence="6" type="ORF">E2986_03976</name>
</gene>
<dbReference type="EMBL" id="WNWW01000146">
    <property type="protein sequence ID" value="KAF3429724.1"/>
    <property type="molecule type" value="Genomic_DNA"/>
</dbReference>
<comment type="subcellular location">
    <subcellularLocation>
        <location evidence="1">Cell projection</location>
        <location evidence="1">Cilium</location>
        <location evidence="1">Flagellum</location>
    </subcellularLocation>
</comment>
<dbReference type="InterPro" id="IPR047844">
    <property type="entry name" value="ROP_DD"/>
</dbReference>
<evidence type="ECO:0000256" key="4">
    <source>
        <dbReference type="ARBA" id="ARBA00023273"/>
    </source>
</evidence>
<evidence type="ECO:0000256" key="2">
    <source>
        <dbReference type="ARBA" id="ARBA00022846"/>
    </source>
</evidence>
<keyword evidence="2" id="KW-0282">Flagellum</keyword>
<proteinExistence type="inferred from homology"/>
<reference evidence="6" key="1">
    <citation type="submission" date="2019-11" db="EMBL/GenBank/DDBJ databases">
        <title>The nuclear and mitochondrial genomes of Frieseomelitta varia - a highly eusocial stingless bee (Meliponini) with a permanently sterile worker caste.</title>
        <authorList>
            <person name="Freitas F.C.P."/>
            <person name="Lourenco A.P."/>
            <person name="Nunes F.M.F."/>
            <person name="Paschoal A.R."/>
            <person name="Abreu F.C.P."/>
            <person name="Barbin F.O."/>
            <person name="Bataglia L."/>
            <person name="Cardoso-Junior C.A.M."/>
            <person name="Cervoni M.S."/>
            <person name="Silva S.R."/>
            <person name="Dalarmi F."/>
            <person name="Del Lama M.A."/>
            <person name="Depintor T.S."/>
            <person name="Ferreira K.M."/>
            <person name="Goria P.S."/>
            <person name="Jaskot M.C."/>
            <person name="Lago D.C."/>
            <person name="Luna-Lucena D."/>
            <person name="Moda L.M."/>
            <person name="Nascimento L."/>
            <person name="Pedrino M."/>
            <person name="Rabico F.O."/>
            <person name="Sanches F.C."/>
            <person name="Santos D.E."/>
            <person name="Santos C.G."/>
            <person name="Vieira J."/>
            <person name="Lopes T.F."/>
            <person name="Barchuk A.R."/>
            <person name="Hartfelder K."/>
            <person name="Simoes Z.L.P."/>
            <person name="Bitondi M.M.G."/>
            <person name="Pinheiro D.G."/>
        </authorList>
    </citation>
    <scope>NUCLEOTIDE SEQUENCE</scope>
    <source>
        <strain evidence="6">USP_RPSP 00005682</strain>
        <tissue evidence="6">Whole individual</tissue>
    </source>
</reference>
<evidence type="ECO:0000256" key="3">
    <source>
        <dbReference type="ARBA" id="ARBA00023069"/>
    </source>
</evidence>
<evidence type="ECO:0000256" key="1">
    <source>
        <dbReference type="ARBA" id="ARBA00004230"/>
    </source>
</evidence>
<dbReference type="Gene3D" id="1.20.890.10">
    <property type="entry name" value="cAMP-dependent protein kinase regulatory subunit, dimerization-anchoring domain"/>
    <property type="match status" value="1"/>
</dbReference>
<evidence type="ECO:0000256" key="5">
    <source>
        <dbReference type="ARBA" id="ARBA00035651"/>
    </source>
</evidence>
<keyword evidence="3" id="KW-0969">Cilium</keyword>
<comment type="similarity">
    <text evidence="5">Belongs to the ropporin family.</text>
</comment>
<keyword evidence="7" id="KW-1185">Reference proteome</keyword>
<dbReference type="FunFam" id="1.20.890.10:FF:000004">
    <property type="entry name" value="ropporin-1-like protein isoform X2"/>
    <property type="match status" value="1"/>
</dbReference>
<evidence type="ECO:0000313" key="6">
    <source>
        <dbReference type="EMBL" id="KAF3429724.1"/>
    </source>
</evidence>
<keyword evidence="4" id="KW-0966">Cell projection</keyword>
<protein>
    <recommendedName>
        <fullName evidence="8">Ropporin-1-like protein</fullName>
    </recommendedName>
</protein>
<evidence type="ECO:0008006" key="8">
    <source>
        <dbReference type="Google" id="ProtNLM"/>
    </source>
</evidence>
<evidence type="ECO:0000313" key="7">
    <source>
        <dbReference type="Proteomes" id="UP000655588"/>
    </source>
</evidence>
<dbReference type="AlphaFoldDB" id="A0A833RJA4"/>
<name>A0A833RJA4_9HYME</name>
<comment type="caution">
    <text evidence="6">The sequence shown here is derived from an EMBL/GenBank/DDBJ whole genome shotgun (WGS) entry which is preliminary data.</text>
</comment>
<dbReference type="SUPFAM" id="SSF47391">
    <property type="entry name" value="Dimerization-anchoring domain of cAMP-dependent PK regulatory subunit"/>
    <property type="match status" value="1"/>
</dbReference>